<keyword evidence="2" id="KW-1185">Reference proteome</keyword>
<organism evidence="1 2">
    <name type="scientific">Intoshia linei</name>
    <dbReference type="NCBI Taxonomy" id="1819745"/>
    <lineage>
        <taxon>Eukaryota</taxon>
        <taxon>Metazoa</taxon>
        <taxon>Spiralia</taxon>
        <taxon>Lophotrochozoa</taxon>
        <taxon>Mesozoa</taxon>
        <taxon>Orthonectida</taxon>
        <taxon>Rhopaluridae</taxon>
        <taxon>Intoshia</taxon>
    </lineage>
</organism>
<sequence>MGLDKRECNFQDYIIKNGEQHFCIIDDGHFLRSIGLKSDKEIFYLNKTVYCKGLLVEPIPSKFEDLSYTRILNYSKKKLNKIIDKSKKDSYITNSKQIKSNNRKMLNHRDECESHNVNYFKYHKLELIQKSGQYTKNSTDLAIIPLEYQCYFEILSQSLTSAPPCATIKLLSHLVELKGRFLVRKNVYSIDYNESDSVLVKAGEVLILMDKITTKIQTKYWNVKEISMICCNMSNGTTVYFEYEQKGLYSPIADHGNFNCKELFTTGIGDDSLMDNCVFEAKKLAEFCLPIHIKLIDVNGTKTRKILKSSHSQKLKYESNLFYEPFKSKKIKTNNYRVIDNICESYVSLFLLKLDDNAQIEYNYSQQSKPILLSTTTLIHCIYPFKQFNFQKYNLNENVLCSWIKRQCTLNIMNLNTQYIRNTSISKRVVCNKIVYSSSCSSIISSNQSFVHGNVNKKGDTLENSCFITQNLPFLHIEAEIDALYYLIRCNNYSKQNINRFKYFGEKFKCFQNKTHQFNELHKYYSLNDVSNLKQLKTSTPQVQV</sequence>
<evidence type="ECO:0000313" key="1">
    <source>
        <dbReference type="EMBL" id="OAF66826.1"/>
    </source>
</evidence>
<dbReference type="EMBL" id="LWCA01000818">
    <property type="protein sequence ID" value="OAF66826.1"/>
    <property type="molecule type" value="Genomic_DNA"/>
</dbReference>
<protein>
    <recommendedName>
        <fullName evidence="3">CABIT domain-containing protein</fullName>
    </recommendedName>
</protein>
<gene>
    <name evidence="1" type="ORF">A3Q56_05457</name>
</gene>
<reference evidence="1 2" key="1">
    <citation type="submission" date="2016-04" db="EMBL/GenBank/DDBJ databases">
        <title>The genome of Intoshia linei affirms orthonectids as highly simplified spiralians.</title>
        <authorList>
            <person name="Mikhailov K.V."/>
            <person name="Slusarev G.S."/>
            <person name="Nikitin M.A."/>
            <person name="Logacheva M.D."/>
            <person name="Penin A."/>
            <person name="Aleoshin V."/>
            <person name="Panchin Y.V."/>
        </authorList>
    </citation>
    <scope>NUCLEOTIDE SEQUENCE [LARGE SCALE GENOMIC DNA]</scope>
    <source>
        <strain evidence="1">Intl2013</strain>
        <tissue evidence="1">Whole animal</tissue>
    </source>
</reference>
<dbReference type="AlphaFoldDB" id="A0A177AXW8"/>
<accession>A0A177AXW8</accession>
<evidence type="ECO:0008006" key="3">
    <source>
        <dbReference type="Google" id="ProtNLM"/>
    </source>
</evidence>
<proteinExistence type="predicted"/>
<evidence type="ECO:0000313" key="2">
    <source>
        <dbReference type="Proteomes" id="UP000078046"/>
    </source>
</evidence>
<dbReference type="Proteomes" id="UP000078046">
    <property type="component" value="Unassembled WGS sequence"/>
</dbReference>
<comment type="caution">
    <text evidence="1">The sequence shown here is derived from an EMBL/GenBank/DDBJ whole genome shotgun (WGS) entry which is preliminary data.</text>
</comment>
<name>A0A177AXW8_9BILA</name>
<dbReference type="OrthoDB" id="6077228at2759"/>